<gene>
    <name evidence="3" type="ORF">GCM10011487_11030</name>
</gene>
<evidence type="ECO:0000313" key="3">
    <source>
        <dbReference type="EMBL" id="GFE79103.1"/>
    </source>
</evidence>
<name>A0A829Y7T9_9GAMM</name>
<accession>A0A829Y7T9</accession>
<dbReference type="EMBL" id="BLJN01000001">
    <property type="protein sequence ID" value="GFE79103.1"/>
    <property type="molecule type" value="Genomic_DNA"/>
</dbReference>
<dbReference type="Pfam" id="PF06439">
    <property type="entry name" value="3keto-disac_hyd"/>
    <property type="match status" value="1"/>
</dbReference>
<reference evidence="4" key="1">
    <citation type="submission" date="2020-01" db="EMBL/GenBank/DDBJ databases">
        <title>'Steroidobacter agaridevorans' sp. nov., agar-degrading bacteria isolated from rhizosphere soils.</title>
        <authorList>
            <person name="Ikenaga M."/>
            <person name="Kataoka M."/>
            <person name="Murouchi A."/>
            <person name="Katsuragi S."/>
            <person name="Sakai M."/>
        </authorList>
    </citation>
    <scope>NUCLEOTIDE SEQUENCE [LARGE SCALE GENOMIC DNA]</scope>
    <source>
        <strain evidence="4">YU21-B</strain>
    </source>
</reference>
<comment type="caution">
    <text evidence="3">The sequence shown here is derived from an EMBL/GenBank/DDBJ whole genome shotgun (WGS) entry which is preliminary data.</text>
</comment>
<dbReference type="Gene3D" id="2.60.120.560">
    <property type="entry name" value="Exo-inulinase, domain 1"/>
    <property type="match status" value="1"/>
</dbReference>
<keyword evidence="1" id="KW-0732">Signal</keyword>
<dbReference type="RefSeq" id="WP_202626639.1">
    <property type="nucleotide sequence ID" value="NZ_BLJN01000001.1"/>
</dbReference>
<proteinExistence type="predicted"/>
<evidence type="ECO:0000313" key="4">
    <source>
        <dbReference type="Proteomes" id="UP000445000"/>
    </source>
</evidence>
<feature type="signal peptide" evidence="1">
    <location>
        <begin position="1"/>
        <end position="21"/>
    </location>
</feature>
<feature type="chain" id="PRO_5032770417" description="3-keto-alpha-glucoside-1,2-lyase/3-keto-2-hydroxy-glucal hydratase domain-containing protein" evidence="1">
    <location>
        <begin position="22"/>
        <end position="301"/>
    </location>
</feature>
<organism evidence="3 4">
    <name type="scientific">Steroidobacter agaridevorans</name>
    <dbReference type="NCBI Taxonomy" id="2695856"/>
    <lineage>
        <taxon>Bacteria</taxon>
        <taxon>Pseudomonadati</taxon>
        <taxon>Pseudomonadota</taxon>
        <taxon>Gammaproteobacteria</taxon>
        <taxon>Steroidobacterales</taxon>
        <taxon>Steroidobacteraceae</taxon>
        <taxon>Steroidobacter</taxon>
    </lineage>
</organism>
<dbReference type="GO" id="GO:0016787">
    <property type="term" value="F:hydrolase activity"/>
    <property type="evidence" value="ECO:0007669"/>
    <property type="project" value="InterPro"/>
</dbReference>
<evidence type="ECO:0000256" key="1">
    <source>
        <dbReference type="SAM" id="SignalP"/>
    </source>
</evidence>
<dbReference type="InterPro" id="IPR010496">
    <property type="entry name" value="AL/BT2_dom"/>
</dbReference>
<feature type="domain" description="3-keto-alpha-glucoside-1,2-lyase/3-keto-2-hydroxy-glucal hydratase" evidence="2">
    <location>
        <begin position="36"/>
        <end position="266"/>
    </location>
</feature>
<keyword evidence="4" id="KW-1185">Reference proteome</keyword>
<dbReference type="AlphaFoldDB" id="A0A829Y7T9"/>
<sequence>MRTAKLLAMACVLLGASSVLAQSKPKPAAPTVPAGDWIELFNGRDLSGWTPKISKHELGENFADTFRVQNGLLQVRYDKYRSFDDQFGHLFYKTPYSYYRLVVEYRFVGEQAKGHPGAWAFRNSGAMLHSQDPKTMTRDQDFPISIEGQFLGGKSDGTARSTMNVCTPGTEIVVNGSLYPEHCLDSASRTFDGDQWVRAEFLVLGSGQITHFVNGEKVLEYALPQFGGGVVHNHNPAAQPTGKLIEGGYISLQSESHPIDFRKVSLLNLAGCMDPKAGNYRAYYVKSEPATCQYARPASTP</sequence>
<protein>
    <recommendedName>
        <fullName evidence="2">3-keto-alpha-glucoside-1,2-lyase/3-keto-2-hydroxy-glucal hydratase domain-containing protein</fullName>
    </recommendedName>
</protein>
<dbReference type="Proteomes" id="UP000445000">
    <property type="component" value="Unassembled WGS sequence"/>
</dbReference>
<evidence type="ECO:0000259" key="2">
    <source>
        <dbReference type="Pfam" id="PF06439"/>
    </source>
</evidence>